<accession>A0A9Q5VGP5</accession>
<dbReference type="PANTHER" id="PTHR38834">
    <property type="entry name" value="PERIPLASMIC SUBSTRATE BINDING PROTEIN FAMILY 3"/>
    <property type="match status" value="1"/>
</dbReference>
<dbReference type="SMART" id="SM00062">
    <property type="entry name" value="PBPb"/>
    <property type="match status" value="1"/>
</dbReference>
<dbReference type="Gene3D" id="3.40.190.10">
    <property type="entry name" value="Periplasmic binding protein-like II"/>
    <property type="match status" value="2"/>
</dbReference>
<proteinExistence type="predicted"/>
<reference evidence="1 2" key="1">
    <citation type="submission" date="2019-04" db="EMBL/GenBank/DDBJ databases">
        <title>Complete genome sequencing of Piscirickettsia salmonis strain Psal-009.</title>
        <authorList>
            <person name="Schober I."/>
            <person name="Bunk B."/>
            <person name="Sproer C."/>
            <person name="Carril G.P."/>
            <person name="Riedel T."/>
            <person name="Flores-Herrera P.A."/>
            <person name="Nourdin-Galindo G."/>
            <person name="Marshall S.H."/>
            <person name="Overmann J."/>
        </authorList>
    </citation>
    <scope>NUCLEOTIDE SEQUENCE [LARGE SCALE GENOMIC DNA]</scope>
    <source>
        <strain evidence="1 2">Psal-009</strain>
    </source>
</reference>
<dbReference type="EMBL" id="CP038908">
    <property type="protein sequence ID" value="QGO05674.1"/>
    <property type="molecule type" value="Genomic_DNA"/>
</dbReference>
<dbReference type="AlphaFoldDB" id="A0A9Q5VGP5"/>
<dbReference type="Pfam" id="PF00497">
    <property type="entry name" value="SBP_bac_3"/>
    <property type="match status" value="1"/>
</dbReference>
<keyword evidence="2" id="KW-1185">Reference proteome</keyword>
<evidence type="ECO:0000313" key="1">
    <source>
        <dbReference type="EMBL" id="QGO05674.1"/>
    </source>
</evidence>
<protein>
    <submittedName>
        <fullName evidence="1">Lysine-arginine-ornithine-binding periplasmic protein</fullName>
    </submittedName>
</protein>
<name>A0A9Q5VGP5_PISSA</name>
<gene>
    <name evidence="1" type="ORF">Psal009_01567</name>
</gene>
<dbReference type="SUPFAM" id="SSF53850">
    <property type="entry name" value="Periplasmic binding protein-like II"/>
    <property type="match status" value="1"/>
</dbReference>
<dbReference type="GeneID" id="66740753"/>
<dbReference type="PANTHER" id="PTHR38834:SF3">
    <property type="entry name" value="SOLUTE-BINDING PROTEIN FAMILY 3_N-TERMINAL DOMAIN-CONTAINING PROTEIN"/>
    <property type="match status" value="1"/>
</dbReference>
<organism evidence="1 2">
    <name type="scientific">Piscirickettsia salmonis</name>
    <dbReference type="NCBI Taxonomy" id="1238"/>
    <lineage>
        <taxon>Bacteria</taxon>
        <taxon>Pseudomonadati</taxon>
        <taxon>Pseudomonadota</taxon>
        <taxon>Gammaproteobacteria</taxon>
        <taxon>Thiotrichales</taxon>
        <taxon>Piscirickettsiaceae</taxon>
        <taxon>Piscirickettsia</taxon>
    </lineage>
</organism>
<dbReference type="RefSeq" id="WP_016211344.1">
    <property type="nucleotide sequence ID" value="NZ_CP012413.1"/>
</dbReference>
<evidence type="ECO:0000313" key="2">
    <source>
        <dbReference type="Proteomes" id="UP000422232"/>
    </source>
</evidence>
<dbReference type="InterPro" id="IPR001638">
    <property type="entry name" value="Solute-binding_3/MltF_N"/>
</dbReference>
<sequence>MTRLTRTLFSLFILILIALLSTSLSYSAESIKNTEKIEKLDIYTEIFPPYNYIIYPNKKDPASAQLTGYAVDLLNAVFKRINAPQTISNIKITSWATAYALIQEPKVKNMLFSMTKTKERLALFKWVGPITDHSIVLFTKKNSKINIFSKTDLSNYRYAAIRNDIGALLLANENILSQQIKQYQSFEHIINAINTNQAEIFAYSKQGALYLMRQHKVNPEDYKIIYILKRSPLYYAFNLSVSDTTISIYQQGLDKAKKDKTFIDQLKQKYFQ</sequence>
<dbReference type="Proteomes" id="UP000422232">
    <property type="component" value="Chromosome"/>
</dbReference>